<dbReference type="Gene3D" id="3.10.450.390">
    <property type="entry name" value="Protein of unknown function DUF3889"/>
    <property type="match status" value="1"/>
</dbReference>
<dbReference type="OrthoDB" id="2377048at2"/>
<dbReference type="AlphaFoldDB" id="A0A3A1UUE1"/>
<evidence type="ECO:0000313" key="2">
    <source>
        <dbReference type="Proteomes" id="UP000266482"/>
    </source>
</evidence>
<accession>A0A3A1UUE1</accession>
<proteinExistence type="predicted"/>
<reference evidence="1 2" key="1">
    <citation type="submission" date="2018-09" db="EMBL/GenBank/DDBJ databases">
        <title>Paenibacillus aracenensis nov. sp. isolated from a cave in southern Spain.</title>
        <authorList>
            <person name="Jurado V."/>
            <person name="Gutierrez-Patricio S."/>
            <person name="Gonzalez-Pimentel J.L."/>
            <person name="Miller A.Z."/>
            <person name="Laiz L."/>
            <person name="Saiz-Jimenez C."/>
        </authorList>
    </citation>
    <scope>NUCLEOTIDE SEQUENCE [LARGE SCALE GENOMIC DNA]</scope>
    <source>
        <strain evidence="1 2">DSM 22867</strain>
    </source>
</reference>
<name>A0A3A1UUE1_9BACL</name>
<evidence type="ECO:0000313" key="1">
    <source>
        <dbReference type="EMBL" id="RIX51884.1"/>
    </source>
</evidence>
<dbReference type="Pfam" id="PF13028">
    <property type="entry name" value="DUF3889"/>
    <property type="match status" value="1"/>
</dbReference>
<dbReference type="Proteomes" id="UP000266482">
    <property type="component" value="Unassembled WGS sequence"/>
</dbReference>
<organism evidence="1 2">
    <name type="scientific">Paenibacillus nanensis</name>
    <dbReference type="NCBI Taxonomy" id="393251"/>
    <lineage>
        <taxon>Bacteria</taxon>
        <taxon>Bacillati</taxon>
        <taxon>Bacillota</taxon>
        <taxon>Bacilli</taxon>
        <taxon>Bacillales</taxon>
        <taxon>Paenibacillaceae</taxon>
        <taxon>Paenibacillus</taxon>
    </lineage>
</organism>
<comment type="caution">
    <text evidence="1">The sequence shown here is derived from an EMBL/GenBank/DDBJ whole genome shotgun (WGS) entry which is preliminary data.</text>
</comment>
<dbReference type="InterPro" id="IPR024987">
    <property type="entry name" value="DUF3889"/>
</dbReference>
<gene>
    <name evidence="1" type="ORF">D3P08_15065</name>
</gene>
<protein>
    <submittedName>
        <fullName evidence="1">DUF3889 domain-containing protein</fullName>
    </submittedName>
</protein>
<dbReference type="EMBL" id="QXQA01000009">
    <property type="protein sequence ID" value="RIX51884.1"/>
    <property type="molecule type" value="Genomic_DNA"/>
</dbReference>
<sequence>MSYQDASIADEANIASIQIASPGYAKWGKIAVEETAKAYKGASIVDYKYEGRSSGGRGSNEERFLLWLKQGGREFGVRVTVTVQAETGTLMSVKLKELRPS</sequence>
<keyword evidence="2" id="KW-1185">Reference proteome</keyword>